<evidence type="ECO:0000313" key="4">
    <source>
        <dbReference type="Proteomes" id="UP000288805"/>
    </source>
</evidence>
<dbReference type="AlphaFoldDB" id="A0A438DZJ1"/>
<reference evidence="3 4" key="1">
    <citation type="journal article" date="2018" name="PLoS Genet.">
        <title>Population sequencing reveals clonal diversity and ancestral inbreeding in the grapevine cultivar Chardonnay.</title>
        <authorList>
            <person name="Roach M.J."/>
            <person name="Johnson D.L."/>
            <person name="Bohlmann J."/>
            <person name="van Vuuren H.J."/>
            <person name="Jones S.J."/>
            <person name="Pretorius I.S."/>
            <person name="Schmidt S.A."/>
            <person name="Borneman A.R."/>
        </authorList>
    </citation>
    <scope>NUCLEOTIDE SEQUENCE [LARGE SCALE GENOMIC DNA]</scope>
    <source>
        <strain evidence="4">cv. Chardonnay</strain>
        <tissue evidence="3">Leaf</tissue>
    </source>
</reference>
<sequence>MTLNSPNVPSRDVVFHETIFPYESIPSPSSNSDPVIPLSISNLSPPVPQPSPPEPISPIQQPSLPNSVSTQPSPASLPPEPILRLQDIEPTSYAEAASHSHWQETMQSELAALEANHTWSLTSLPPGKKPIGCRWVYKIKRHSDGTIERFKARWLQKVTHSWRYRLHDTFSPTAKMITVRCLLALAAAQNWSLHQLDVNNAFFMVISMKKFICLHLLVFDDRGRI</sequence>
<dbReference type="Pfam" id="PF07727">
    <property type="entry name" value="RVT_2"/>
    <property type="match status" value="1"/>
</dbReference>
<organism evidence="3 4">
    <name type="scientific">Vitis vinifera</name>
    <name type="common">Grape</name>
    <dbReference type="NCBI Taxonomy" id="29760"/>
    <lineage>
        <taxon>Eukaryota</taxon>
        <taxon>Viridiplantae</taxon>
        <taxon>Streptophyta</taxon>
        <taxon>Embryophyta</taxon>
        <taxon>Tracheophyta</taxon>
        <taxon>Spermatophyta</taxon>
        <taxon>Magnoliopsida</taxon>
        <taxon>eudicotyledons</taxon>
        <taxon>Gunneridae</taxon>
        <taxon>Pentapetalae</taxon>
        <taxon>rosids</taxon>
        <taxon>Vitales</taxon>
        <taxon>Vitaceae</taxon>
        <taxon>Viteae</taxon>
        <taxon>Vitis</taxon>
    </lineage>
</organism>
<name>A0A438DZJ1_VITVI</name>
<feature type="region of interest" description="Disordered" evidence="1">
    <location>
        <begin position="22"/>
        <end position="79"/>
    </location>
</feature>
<gene>
    <name evidence="3" type="primary">POLX_1359</name>
    <name evidence="3" type="ORF">CK203_076924</name>
</gene>
<dbReference type="Proteomes" id="UP000288805">
    <property type="component" value="Unassembled WGS sequence"/>
</dbReference>
<evidence type="ECO:0000259" key="2">
    <source>
        <dbReference type="Pfam" id="PF07727"/>
    </source>
</evidence>
<feature type="domain" description="Reverse transcriptase Ty1/copia-type" evidence="2">
    <location>
        <begin position="116"/>
        <end position="203"/>
    </location>
</feature>
<accession>A0A438DZJ1</accession>
<protein>
    <submittedName>
        <fullName evidence="3">Retrovirus-related Pol polyprotein from transposon TNT 1-94</fullName>
    </submittedName>
</protein>
<evidence type="ECO:0000256" key="1">
    <source>
        <dbReference type="SAM" id="MobiDB-lite"/>
    </source>
</evidence>
<feature type="compositionally biased region" description="Low complexity" evidence="1">
    <location>
        <begin position="57"/>
        <end position="67"/>
    </location>
</feature>
<evidence type="ECO:0000313" key="3">
    <source>
        <dbReference type="EMBL" id="RVW40936.1"/>
    </source>
</evidence>
<dbReference type="InterPro" id="IPR013103">
    <property type="entry name" value="RVT_2"/>
</dbReference>
<proteinExistence type="predicted"/>
<comment type="caution">
    <text evidence="3">The sequence shown here is derived from an EMBL/GenBank/DDBJ whole genome shotgun (WGS) entry which is preliminary data.</text>
</comment>
<feature type="compositionally biased region" description="Pro residues" evidence="1">
    <location>
        <begin position="45"/>
        <end position="56"/>
    </location>
</feature>
<dbReference type="EMBL" id="QGNW01001448">
    <property type="protein sequence ID" value="RVW40936.1"/>
    <property type="molecule type" value="Genomic_DNA"/>
</dbReference>